<keyword evidence="1" id="KW-1133">Transmembrane helix</keyword>
<gene>
    <name evidence="3" type="ORF">BBD41_20525</name>
</gene>
<dbReference type="InterPro" id="IPR018711">
    <property type="entry name" value="NAGPA"/>
</dbReference>
<feature type="transmembrane region" description="Helical" evidence="1">
    <location>
        <begin position="12"/>
        <end position="33"/>
    </location>
</feature>
<evidence type="ECO:0000259" key="2">
    <source>
        <dbReference type="Pfam" id="PF09992"/>
    </source>
</evidence>
<keyword evidence="1" id="KW-0472">Membrane</keyword>
<reference evidence="3" key="1">
    <citation type="submission" date="2016-08" db="EMBL/GenBank/DDBJ databases">
        <title>Complete Genome Seqeunce of Paenibacillus sp. nov. IHBB 9852 from high altitute lake of Indian trans-Himalayas.</title>
        <authorList>
            <person name="Kiran S."/>
            <person name="Swarnkar M.K."/>
            <person name="Rana A."/>
            <person name="Tewari R."/>
            <person name="Gulati A."/>
        </authorList>
    </citation>
    <scope>NUCLEOTIDE SEQUENCE [LARGE SCALE GENOMIC DNA]</scope>
    <source>
        <strain evidence="3">IHBB 9852</strain>
    </source>
</reference>
<dbReference type="EMBL" id="CP016809">
    <property type="protein sequence ID" value="ANY74752.1"/>
    <property type="molecule type" value="Genomic_DNA"/>
</dbReference>
<feature type="domain" description="Phosphodiester glycosidase" evidence="2">
    <location>
        <begin position="180"/>
        <end position="360"/>
    </location>
</feature>
<name>A0A1B2E4B5_9BACL</name>
<evidence type="ECO:0000313" key="3">
    <source>
        <dbReference type="EMBL" id="ANY74752.1"/>
    </source>
</evidence>
<sequence>MSKLKYIRPKQVNRLFMLAIAPFIGMLLCMWLLTEPPRITLHSSEYVADSHIAEQSAKIKDDLGQAAAAAKQTVSSIEKTAVLYQQTTAKVGSLLGKATTQAAKPEQIYNRRITSKLGAPIETVHSDRIRIELYKVNPGPYHGYAMKVKLKDPSAMSMSLGSESGKPGTVETTMRAVSRHGAVAGINAGGYADGNGGRFPLGTTFYEGRYVSGFQPSFKDLAFVGMSTSGKLIGGKFYSQQQLDRLSPKFGATFVPVLLQNGRKTTIPEKWRSTPARAPRTVIGNYKDDQLLILVTEGYDENGRSGATLQELQNKLLKLGVIDAYNLDGGGSSSLVLNGRVVNKPSDGQLRPVPTHFLFFK</sequence>
<protein>
    <submittedName>
        <fullName evidence="3">Exopolysaccharide biosynthesis protein</fullName>
    </submittedName>
</protein>
<evidence type="ECO:0000256" key="1">
    <source>
        <dbReference type="SAM" id="Phobius"/>
    </source>
</evidence>
<dbReference type="PANTHER" id="PTHR40446:SF2">
    <property type="entry name" value="N-ACETYLGLUCOSAMINE-1-PHOSPHODIESTER ALPHA-N-ACETYLGLUCOSAMINIDASE"/>
    <property type="match status" value="1"/>
</dbReference>
<dbReference type="RefSeq" id="WP_099478593.1">
    <property type="nucleotide sequence ID" value="NZ_CP016809.1"/>
</dbReference>
<proteinExistence type="predicted"/>
<dbReference type="KEGG" id="pib:BBD41_20525"/>
<accession>A0A1B2E4B5</accession>
<keyword evidence="1" id="KW-0812">Transmembrane</keyword>
<organism evidence="3">
    <name type="scientific">Paenibacillus ihbetae</name>
    <dbReference type="NCBI Taxonomy" id="1870820"/>
    <lineage>
        <taxon>Bacteria</taxon>
        <taxon>Bacillati</taxon>
        <taxon>Bacillota</taxon>
        <taxon>Bacilli</taxon>
        <taxon>Bacillales</taxon>
        <taxon>Paenibacillaceae</taxon>
        <taxon>Paenibacillus</taxon>
    </lineage>
</organism>
<dbReference type="Pfam" id="PF09992">
    <property type="entry name" value="NAGPA"/>
    <property type="match status" value="1"/>
</dbReference>
<dbReference type="PANTHER" id="PTHR40446">
    <property type="entry name" value="N-ACETYLGLUCOSAMINE-1-PHOSPHODIESTER ALPHA-N-ACETYLGLUCOSAMINIDASE"/>
    <property type="match status" value="1"/>
</dbReference>
<dbReference type="AlphaFoldDB" id="A0A1B2E4B5"/>